<dbReference type="EMBL" id="VSRR010002246">
    <property type="protein sequence ID" value="MPC30396.1"/>
    <property type="molecule type" value="Genomic_DNA"/>
</dbReference>
<gene>
    <name evidence="1" type="ORF">E2C01_023659</name>
</gene>
<proteinExistence type="predicted"/>
<dbReference type="AlphaFoldDB" id="A0A5B7EB57"/>
<dbReference type="Proteomes" id="UP000324222">
    <property type="component" value="Unassembled WGS sequence"/>
</dbReference>
<keyword evidence="2" id="KW-1185">Reference proteome</keyword>
<name>A0A5B7EB57_PORTR</name>
<comment type="caution">
    <text evidence="1">The sequence shown here is derived from an EMBL/GenBank/DDBJ whole genome shotgun (WGS) entry which is preliminary data.</text>
</comment>
<organism evidence="1 2">
    <name type="scientific">Portunus trituberculatus</name>
    <name type="common">Swimming crab</name>
    <name type="synonym">Neptunus trituberculatus</name>
    <dbReference type="NCBI Taxonomy" id="210409"/>
    <lineage>
        <taxon>Eukaryota</taxon>
        <taxon>Metazoa</taxon>
        <taxon>Ecdysozoa</taxon>
        <taxon>Arthropoda</taxon>
        <taxon>Crustacea</taxon>
        <taxon>Multicrustacea</taxon>
        <taxon>Malacostraca</taxon>
        <taxon>Eumalacostraca</taxon>
        <taxon>Eucarida</taxon>
        <taxon>Decapoda</taxon>
        <taxon>Pleocyemata</taxon>
        <taxon>Brachyura</taxon>
        <taxon>Eubrachyura</taxon>
        <taxon>Portunoidea</taxon>
        <taxon>Portunidae</taxon>
        <taxon>Portuninae</taxon>
        <taxon>Portunus</taxon>
    </lineage>
</organism>
<accession>A0A5B7EB57</accession>
<reference evidence="1 2" key="1">
    <citation type="submission" date="2019-05" db="EMBL/GenBank/DDBJ databases">
        <title>Another draft genome of Portunus trituberculatus and its Hox gene families provides insights of decapod evolution.</title>
        <authorList>
            <person name="Jeong J.-H."/>
            <person name="Song I."/>
            <person name="Kim S."/>
            <person name="Choi T."/>
            <person name="Kim D."/>
            <person name="Ryu S."/>
            <person name="Kim W."/>
        </authorList>
    </citation>
    <scope>NUCLEOTIDE SEQUENCE [LARGE SCALE GENOMIC DNA]</scope>
    <source>
        <tissue evidence="1">Muscle</tissue>
    </source>
</reference>
<sequence>MASIQGKCTSDNCVCCIPEQCPKSCNCIAGPNPGRCVAEPYILKANEYLSGEKCIGPKCSCYKTCTPDEMCSTLKGICFNIKDGCDKGLTLSDKGSCNSKNCICCVKEQFHLHCMKRQL</sequence>
<evidence type="ECO:0000313" key="2">
    <source>
        <dbReference type="Proteomes" id="UP000324222"/>
    </source>
</evidence>
<evidence type="ECO:0000313" key="1">
    <source>
        <dbReference type="EMBL" id="MPC30396.1"/>
    </source>
</evidence>
<protein>
    <submittedName>
        <fullName evidence="1">Uncharacterized protein</fullName>
    </submittedName>
</protein>